<protein>
    <submittedName>
        <fullName evidence="1">Uncharacterized protein</fullName>
    </submittedName>
</protein>
<sequence>MANARAYGGNYPGWFEVYTKQLIRHVDAYGMPYWTRRRKRMLPDSADTPIEYFKVSDLLLDLDAEEAKTVRPFGAADELQMRDEWKARSERAAAGAQAKQIRDQINKWRFSLHKTLLPMPTVWRITPHDVMSAALLGGSPPASGPGIGERSRLRSLCEANGIPQQALADDRHLMRWLLLRRRSSDQQQASEAVLHPRHLASSLRQQKSVADIRCLVSLSLNRQNQIGSFDKVQARRSAITSLTRQACDRALAQAGGCRSTVLETLAFLGNLHESRGSIGSPLLGLALKLSAQAGELEALSDWLKRFYEARAWNDRKTGKDVTATLDSLMRLVAESGDVVERRLLMRLLAGLTEGGQMGPESVRGVLMTYLEGRSESRPFGVYTMYGTYLELLGRLGAGRLLWREWRDSAPLAKGMSKEKKDWSEDMVNSSFAKAVCQLSQTAAASAQLKGDRRRQSELEQCAWLDYEAMSTMTWHRSGSVPELES</sequence>
<dbReference type="EMBL" id="LKCN02000001">
    <property type="protein sequence ID" value="RCI15769.1"/>
    <property type="molecule type" value="Genomic_DNA"/>
</dbReference>
<comment type="caution">
    <text evidence="1">The sequence shown here is derived from an EMBL/GenBank/DDBJ whole genome shotgun (WGS) entry which is preliminary data.</text>
</comment>
<dbReference type="AlphaFoldDB" id="A0A367LMX9"/>
<gene>
    <name evidence="1" type="ORF">L249_2204</name>
</gene>
<dbReference type="OrthoDB" id="4581301at2759"/>
<evidence type="ECO:0000313" key="2">
    <source>
        <dbReference type="Proteomes" id="UP000253664"/>
    </source>
</evidence>
<accession>A0A367LMX9</accession>
<name>A0A367LMX9_9HYPO</name>
<proteinExistence type="predicted"/>
<reference evidence="1 2" key="1">
    <citation type="journal article" date="2015" name="BMC Genomics">
        <title>Insights from the genome of Ophiocordyceps polyrhachis-furcata to pathogenicity and host specificity in insect fungi.</title>
        <authorList>
            <person name="Wichadakul D."/>
            <person name="Kobmoo N."/>
            <person name="Ingsriswang S."/>
            <person name="Tangphatsornruang S."/>
            <person name="Chantasingh D."/>
            <person name="Luangsa-ard J.J."/>
            <person name="Eurwilaichitr L."/>
        </authorList>
    </citation>
    <scope>NUCLEOTIDE SEQUENCE [LARGE SCALE GENOMIC DNA]</scope>
    <source>
        <strain evidence="1 2">BCC 54312</strain>
    </source>
</reference>
<dbReference type="Proteomes" id="UP000253664">
    <property type="component" value="Unassembled WGS sequence"/>
</dbReference>
<evidence type="ECO:0000313" key="1">
    <source>
        <dbReference type="EMBL" id="RCI15769.1"/>
    </source>
</evidence>
<organism evidence="1 2">
    <name type="scientific">Ophiocordyceps polyrhachis-furcata BCC 54312</name>
    <dbReference type="NCBI Taxonomy" id="1330021"/>
    <lineage>
        <taxon>Eukaryota</taxon>
        <taxon>Fungi</taxon>
        <taxon>Dikarya</taxon>
        <taxon>Ascomycota</taxon>
        <taxon>Pezizomycotina</taxon>
        <taxon>Sordariomycetes</taxon>
        <taxon>Hypocreomycetidae</taxon>
        <taxon>Hypocreales</taxon>
        <taxon>Ophiocordycipitaceae</taxon>
        <taxon>Ophiocordyceps</taxon>
    </lineage>
</organism>
<keyword evidence="2" id="KW-1185">Reference proteome</keyword>